<dbReference type="Proteomes" id="UP000239706">
    <property type="component" value="Unassembled WGS sequence"/>
</dbReference>
<keyword evidence="5 8" id="KW-0560">Oxidoreductase</keyword>
<dbReference type="SUPFAM" id="SSF75169">
    <property type="entry name" value="DsrEFH-like"/>
    <property type="match status" value="1"/>
</dbReference>
<organism evidence="8 9">
    <name type="scientific">Clostridium liquoris</name>
    <dbReference type="NCBI Taxonomy" id="1289519"/>
    <lineage>
        <taxon>Bacteria</taxon>
        <taxon>Bacillati</taxon>
        <taxon>Bacillota</taxon>
        <taxon>Clostridia</taxon>
        <taxon>Eubacteriales</taxon>
        <taxon>Clostridiaceae</taxon>
        <taxon>Clostridium</taxon>
    </lineage>
</organism>
<dbReference type="Pfam" id="PF07992">
    <property type="entry name" value="Pyr_redox_2"/>
    <property type="match status" value="1"/>
</dbReference>
<dbReference type="PROSITE" id="PS50206">
    <property type="entry name" value="RHODANESE_3"/>
    <property type="match status" value="1"/>
</dbReference>
<comment type="caution">
    <text evidence="8">The sequence shown here is derived from an EMBL/GenBank/DDBJ whole genome shotgun (WGS) entry which is preliminary data.</text>
</comment>
<dbReference type="EMBL" id="PVXO01000048">
    <property type="protein sequence ID" value="PRR78213.1"/>
    <property type="molecule type" value="Genomic_DNA"/>
</dbReference>
<dbReference type="InterPro" id="IPR027396">
    <property type="entry name" value="DsrEFH-like"/>
</dbReference>
<protein>
    <submittedName>
        <fullName evidence="8">Coenzyme A disulfide reductase</fullName>
        <ecNumber evidence="8">1.8.1.14</ecNumber>
    </submittedName>
</protein>
<evidence type="ECO:0000256" key="1">
    <source>
        <dbReference type="ARBA" id="ARBA00001974"/>
    </source>
</evidence>
<dbReference type="OrthoDB" id="9802028at2"/>
<dbReference type="Gene3D" id="3.40.1260.10">
    <property type="entry name" value="DsrEFH-like"/>
    <property type="match status" value="1"/>
</dbReference>
<dbReference type="PRINTS" id="PR00411">
    <property type="entry name" value="PNDRDTASEI"/>
</dbReference>
<reference evidence="8 9" key="1">
    <citation type="submission" date="2018-03" db="EMBL/GenBank/DDBJ databases">
        <title>Genome sequence of Clostridium liquoris DSM 100320.</title>
        <authorList>
            <person name="Poehlein A."/>
            <person name="Daniel R."/>
        </authorList>
    </citation>
    <scope>NUCLEOTIDE SEQUENCE [LARGE SCALE GENOMIC DNA]</scope>
    <source>
        <strain evidence="8 9">DSM 100320</strain>
    </source>
</reference>
<proteinExistence type="inferred from homology"/>
<dbReference type="PANTHER" id="PTHR43429">
    <property type="entry name" value="PYRIDINE NUCLEOTIDE-DISULFIDE OXIDOREDUCTASE DOMAIN-CONTAINING"/>
    <property type="match status" value="1"/>
</dbReference>
<dbReference type="Gene3D" id="3.50.50.60">
    <property type="entry name" value="FAD/NAD(P)-binding domain"/>
    <property type="match status" value="2"/>
</dbReference>
<dbReference type="InterPro" id="IPR023753">
    <property type="entry name" value="FAD/NAD-binding_dom"/>
</dbReference>
<dbReference type="InterPro" id="IPR050260">
    <property type="entry name" value="FAD-bd_OxRdtase"/>
</dbReference>
<dbReference type="SUPFAM" id="SSF51905">
    <property type="entry name" value="FAD/NAD(P)-binding domain"/>
    <property type="match status" value="2"/>
</dbReference>
<name>A0A2T0B321_9CLOT</name>
<dbReference type="Gene3D" id="3.30.110.40">
    <property type="entry name" value="TusA-like domain"/>
    <property type="match status" value="1"/>
</dbReference>
<dbReference type="InterPro" id="IPR036188">
    <property type="entry name" value="FAD/NAD-bd_sf"/>
</dbReference>
<keyword evidence="9" id="KW-1185">Reference proteome</keyword>
<dbReference type="Pfam" id="PF01206">
    <property type="entry name" value="TusA"/>
    <property type="match status" value="1"/>
</dbReference>
<dbReference type="InterPro" id="IPR004099">
    <property type="entry name" value="Pyr_nucl-diS_OxRdtase_dimer"/>
</dbReference>
<dbReference type="RefSeq" id="WP_106063901.1">
    <property type="nucleotide sequence ID" value="NZ_PVXO01000048.1"/>
</dbReference>
<dbReference type="Pfam" id="PF02852">
    <property type="entry name" value="Pyr_redox_dim"/>
    <property type="match status" value="1"/>
</dbReference>
<evidence type="ECO:0000256" key="3">
    <source>
        <dbReference type="ARBA" id="ARBA00022630"/>
    </source>
</evidence>
<keyword evidence="4" id="KW-0274">FAD</keyword>
<comment type="similarity">
    <text evidence="2">Belongs to the class-III pyridine nucleotide-disulfide oxidoreductase family.</text>
</comment>
<dbReference type="CDD" id="cd01524">
    <property type="entry name" value="RHOD_Pyr_redox"/>
    <property type="match status" value="1"/>
</dbReference>
<accession>A0A2T0B321</accession>
<comment type="cofactor">
    <cofactor evidence="1">
        <name>FAD</name>
        <dbReference type="ChEBI" id="CHEBI:57692"/>
    </cofactor>
</comment>
<evidence type="ECO:0000256" key="2">
    <source>
        <dbReference type="ARBA" id="ARBA00009130"/>
    </source>
</evidence>
<dbReference type="PROSITE" id="PS01148">
    <property type="entry name" value="UPF0033"/>
    <property type="match status" value="1"/>
</dbReference>
<dbReference type="InterPro" id="IPR001455">
    <property type="entry name" value="TusA-like"/>
</dbReference>
<dbReference type="PANTHER" id="PTHR43429:SF1">
    <property type="entry name" value="NAD(P)H SULFUR OXIDOREDUCTASE (COA-DEPENDENT)"/>
    <property type="match status" value="1"/>
</dbReference>
<evidence type="ECO:0000259" key="7">
    <source>
        <dbReference type="PROSITE" id="PS50206"/>
    </source>
</evidence>
<dbReference type="InterPro" id="IPR036868">
    <property type="entry name" value="TusA-like_sf"/>
</dbReference>
<evidence type="ECO:0000313" key="8">
    <source>
        <dbReference type="EMBL" id="PRR78213.1"/>
    </source>
</evidence>
<dbReference type="SUPFAM" id="SSF55424">
    <property type="entry name" value="FAD/NAD-linked reductases, dimerisation (C-terminal) domain"/>
    <property type="match status" value="1"/>
</dbReference>
<dbReference type="InterPro" id="IPR036873">
    <property type="entry name" value="Rhodanese-like_dom_sf"/>
</dbReference>
<dbReference type="AlphaFoldDB" id="A0A2T0B321"/>
<dbReference type="InterPro" id="IPR016156">
    <property type="entry name" value="FAD/NAD-linked_Rdtase_dimer_sf"/>
</dbReference>
<dbReference type="GO" id="GO:0050451">
    <property type="term" value="F:CoA-disulfide reductase (NADPH) activity"/>
    <property type="evidence" value="ECO:0007669"/>
    <property type="project" value="UniProtKB-EC"/>
</dbReference>
<dbReference type="InterPro" id="IPR032836">
    <property type="entry name" value="DsrE2-like"/>
</dbReference>
<dbReference type="Pfam" id="PF00581">
    <property type="entry name" value="Rhodanese"/>
    <property type="match status" value="1"/>
</dbReference>
<dbReference type="Pfam" id="PF13686">
    <property type="entry name" value="DrsE_2"/>
    <property type="match status" value="1"/>
</dbReference>
<dbReference type="InterPro" id="IPR001763">
    <property type="entry name" value="Rhodanese-like_dom"/>
</dbReference>
<feature type="domain" description="Rhodanese" evidence="7">
    <location>
        <begin position="464"/>
        <end position="551"/>
    </location>
</feature>
<dbReference type="NCBIfam" id="NF010037">
    <property type="entry name" value="PRK13512.1"/>
    <property type="match status" value="1"/>
</dbReference>
<keyword evidence="6" id="KW-0676">Redox-active center</keyword>
<dbReference type="SUPFAM" id="SSF52821">
    <property type="entry name" value="Rhodanese/Cell cycle control phosphatase"/>
    <property type="match status" value="1"/>
</dbReference>
<gene>
    <name evidence="8" type="primary">cdr_2</name>
    <name evidence="8" type="ORF">CLLI_18140</name>
</gene>
<dbReference type="SUPFAM" id="SSF64307">
    <property type="entry name" value="SirA-like"/>
    <property type="match status" value="1"/>
</dbReference>
<keyword evidence="3" id="KW-0285">Flavoprotein</keyword>
<dbReference type="PRINTS" id="PR00368">
    <property type="entry name" value="FADPNR"/>
</dbReference>
<evidence type="ECO:0000313" key="9">
    <source>
        <dbReference type="Proteomes" id="UP000239706"/>
    </source>
</evidence>
<evidence type="ECO:0000256" key="4">
    <source>
        <dbReference type="ARBA" id="ARBA00022827"/>
    </source>
</evidence>
<dbReference type="Gene3D" id="3.40.250.10">
    <property type="entry name" value="Rhodanese-like domain"/>
    <property type="match status" value="1"/>
</dbReference>
<evidence type="ECO:0000256" key="6">
    <source>
        <dbReference type="ARBA" id="ARBA00023284"/>
    </source>
</evidence>
<dbReference type="SMART" id="SM00450">
    <property type="entry name" value="RHOD"/>
    <property type="match status" value="1"/>
</dbReference>
<sequence>MNKKILIVGGVAGGASAAARIRRLDEDVQIIMFEKGEFISFANCGLPYHIGETIKERERLIVQTPEAMEGKFNIDVRINSEVTEVDEKNKKVKVNSKEKGIYEESYDYLILSPGAKPIKPPIQGIDSDKIFTLRNIPDTDAIKALVDSKKVKSAVVIGGGYIGVEMAENLTHRGIKVALVEAAPHILAPFDSDMVTYAESELQDNGVGVILKNGVKAFKDYENRIGVILNSGKILETDMVILAIGVKPDTDFIKNTGIKLGSKGHILVNEYMQTNIPNIYAVGDAIEVVDFINKTNTTIPLAGPANKQGRIAADNICGLNSKYKGTQGTSIIKVFDLTAANTGNNERTLERLNIPYKVIYVHPQSHAAYYPGSIPMSIKLIFNEEGKILGAQACGYDGIDKRIDDIATVMRLNGTVYDLEELELSYAPPYSSAKDPVNMAGFVAENVLANRVEMILPKDIDNRDKDNTILLDVRSTLESAAGYIEGTINIPLEVLRNRLNELDKSKEILIYCKIGLRGYIAYRILKSKGFKVKNLTGGYSTYIMSKFTPDEVDADEFKGNNHKNQGCCHCSKEDINSQVSNSNDIKNVDKVDKELDICGLSCPGPLMQVNSTIGYMEEGEILKVKASDPGFFPDVKAWCRRTNNELLEIKKDKGLIIAVIKKGCKKANNVSVGISDISEKDNKTIVVFSGDFDKAIASFIIANGAAAMGKKVTMFFTFWGLNILRKPEKVSVSKGFMDKMFGAMMPRGSKKLKLSNMNMLGMGTKMMRKVMKDKNISSLEDLIKSAVDSGINIVACQMSMDVMGLKEEELIDGVKIGGVGYYLGEAEDSNVNLFI</sequence>
<evidence type="ECO:0000256" key="5">
    <source>
        <dbReference type="ARBA" id="ARBA00023002"/>
    </source>
</evidence>
<dbReference type="EC" id="1.8.1.14" evidence="8"/>